<evidence type="ECO:0000313" key="3">
    <source>
        <dbReference type="Proteomes" id="UP000191285"/>
    </source>
</evidence>
<evidence type="ECO:0000256" key="1">
    <source>
        <dbReference type="SAM" id="MobiDB-lite"/>
    </source>
</evidence>
<gene>
    <name evidence="2" type="ORF">PENSTE_c024G06014</name>
</gene>
<keyword evidence="3" id="KW-1185">Reference proteome</keyword>
<reference evidence="3" key="1">
    <citation type="journal article" date="2017" name="Nat. Microbiol.">
        <title>Global analysis of biosynthetic gene clusters reveals vast potential of secondary metabolite production in Penicillium species.</title>
        <authorList>
            <person name="Nielsen J.C."/>
            <person name="Grijseels S."/>
            <person name="Prigent S."/>
            <person name="Ji B."/>
            <person name="Dainat J."/>
            <person name="Nielsen K.F."/>
            <person name="Frisvad J.C."/>
            <person name="Workman M."/>
            <person name="Nielsen J."/>
        </authorList>
    </citation>
    <scope>NUCLEOTIDE SEQUENCE [LARGE SCALE GENOMIC DNA]</scope>
    <source>
        <strain evidence="3">IBT 24891</strain>
    </source>
</reference>
<organism evidence="2 3">
    <name type="scientific">Penicillium steckii</name>
    <dbReference type="NCBI Taxonomy" id="303698"/>
    <lineage>
        <taxon>Eukaryota</taxon>
        <taxon>Fungi</taxon>
        <taxon>Dikarya</taxon>
        <taxon>Ascomycota</taxon>
        <taxon>Pezizomycotina</taxon>
        <taxon>Eurotiomycetes</taxon>
        <taxon>Eurotiomycetidae</taxon>
        <taxon>Eurotiales</taxon>
        <taxon>Aspergillaceae</taxon>
        <taxon>Penicillium</taxon>
    </lineage>
</organism>
<feature type="region of interest" description="Disordered" evidence="1">
    <location>
        <begin position="208"/>
        <end position="245"/>
    </location>
</feature>
<dbReference type="STRING" id="303698.A0A1V6SR25"/>
<feature type="compositionally biased region" description="Polar residues" evidence="1">
    <location>
        <begin position="78"/>
        <end position="90"/>
    </location>
</feature>
<sequence length="262" mass="30033">MPPAPIPHFLLPRGLPTARTLRTLQQQQQHQRQLGLTSRISRKCFSSTSPVSKAKNIDKSRTLSQPDKFRPPSHPQRLVNQTRTTPSGQPINYGPRLTSEQREAQNKKQYPNMFPPEGTVMHRFLTNRWIHGILTSLATFTFTTNFKATSPYAHLLPSWSGLFTAPFDTISQALHVYRMDVQHNSMRVREQRHRRIEDAEKRRQYRVAHGLEEPSPQDKDQGQVKAEAGVDDQSPVAGVQGEGEFVDWEGKKKPVKKWLGIW</sequence>
<dbReference type="EMBL" id="MLKD01000024">
    <property type="protein sequence ID" value="OQE16446.1"/>
    <property type="molecule type" value="Genomic_DNA"/>
</dbReference>
<comment type="caution">
    <text evidence="2">The sequence shown here is derived from an EMBL/GenBank/DDBJ whole genome shotgun (WGS) entry which is preliminary data.</text>
</comment>
<accession>A0A1V6SR25</accession>
<name>A0A1V6SR25_9EURO</name>
<dbReference type="OrthoDB" id="5397827at2759"/>
<proteinExistence type="predicted"/>
<feature type="compositionally biased region" description="Basic and acidic residues" evidence="1">
    <location>
        <begin position="209"/>
        <end position="222"/>
    </location>
</feature>
<dbReference type="Proteomes" id="UP000191285">
    <property type="component" value="Unassembled WGS sequence"/>
</dbReference>
<dbReference type="AlphaFoldDB" id="A0A1V6SR25"/>
<feature type="region of interest" description="Disordered" evidence="1">
    <location>
        <begin position="45"/>
        <end position="106"/>
    </location>
</feature>
<evidence type="ECO:0000313" key="2">
    <source>
        <dbReference type="EMBL" id="OQE16446.1"/>
    </source>
</evidence>
<protein>
    <submittedName>
        <fullName evidence="2">Uncharacterized protein</fullName>
    </submittedName>
</protein>